<feature type="coiled-coil region" evidence="1">
    <location>
        <begin position="22"/>
        <end position="127"/>
    </location>
</feature>
<evidence type="ECO:0000313" key="3">
    <source>
        <dbReference type="EMBL" id="KAK7045107.1"/>
    </source>
</evidence>
<gene>
    <name evidence="3" type="ORF">R3P38DRAFT_2882623</name>
</gene>
<feature type="region of interest" description="Disordered" evidence="2">
    <location>
        <begin position="143"/>
        <end position="220"/>
    </location>
</feature>
<feature type="compositionally biased region" description="Acidic residues" evidence="2">
    <location>
        <begin position="193"/>
        <end position="205"/>
    </location>
</feature>
<organism evidence="3 4">
    <name type="scientific">Favolaschia claudopus</name>
    <dbReference type="NCBI Taxonomy" id="2862362"/>
    <lineage>
        <taxon>Eukaryota</taxon>
        <taxon>Fungi</taxon>
        <taxon>Dikarya</taxon>
        <taxon>Basidiomycota</taxon>
        <taxon>Agaricomycotina</taxon>
        <taxon>Agaricomycetes</taxon>
        <taxon>Agaricomycetidae</taxon>
        <taxon>Agaricales</taxon>
        <taxon>Marasmiineae</taxon>
        <taxon>Mycenaceae</taxon>
        <taxon>Favolaschia</taxon>
    </lineage>
</organism>
<accession>A0AAW0D1H8</accession>
<keyword evidence="1" id="KW-0175">Coiled coil</keyword>
<feature type="compositionally biased region" description="Polar residues" evidence="2">
    <location>
        <begin position="151"/>
        <end position="163"/>
    </location>
</feature>
<reference evidence="3 4" key="1">
    <citation type="journal article" date="2024" name="J Genomics">
        <title>Draft genome sequencing and assembly of Favolaschia claudopus CIRM-BRFM 2984 isolated from oak limbs.</title>
        <authorList>
            <person name="Navarro D."/>
            <person name="Drula E."/>
            <person name="Chaduli D."/>
            <person name="Cazenave R."/>
            <person name="Ahrendt S."/>
            <person name="Wang J."/>
            <person name="Lipzen A."/>
            <person name="Daum C."/>
            <person name="Barry K."/>
            <person name="Grigoriev I.V."/>
            <person name="Favel A."/>
            <person name="Rosso M.N."/>
            <person name="Martin F."/>
        </authorList>
    </citation>
    <scope>NUCLEOTIDE SEQUENCE [LARGE SCALE GENOMIC DNA]</scope>
    <source>
        <strain evidence="3 4">CIRM-BRFM 2984</strain>
    </source>
</reference>
<name>A0AAW0D1H8_9AGAR</name>
<comment type="caution">
    <text evidence="3">The sequence shown here is derived from an EMBL/GenBank/DDBJ whole genome shotgun (WGS) entry which is preliminary data.</text>
</comment>
<dbReference type="Proteomes" id="UP001362999">
    <property type="component" value="Unassembled WGS sequence"/>
</dbReference>
<proteinExistence type="predicted"/>
<dbReference type="AlphaFoldDB" id="A0AAW0D1H8"/>
<evidence type="ECO:0000313" key="4">
    <source>
        <dbReference type="Proteomes" id="UP001362999"/>
    </source>
</evidence>
<dbReference type="EMBL" id="JAWWNJ010000011">
    <property type="protein sequence ID" value="KAK7045107.1"/>
    <property type="molecule type" value="Genomic_DNA"/>
</dbReference>
<evidence type="ECO:0000256" key="2">
    <source>
        <dbReference type="SAM" id="MobiDB-lite"/>
    </source>
</evidence>
<keyword evidence="4" id="KW-1185">Reference proteome</keyword>
<sequence length="220" mass="24936">MTKFEDGTDLDGDADALLSLSHDYAHRAVQALRDELQAAQERCTQLEAVNQALKDEIDELRQKHHQENLALELKTAAVVEQRERMITSLVDERNSALARYDSLRDSLEQERRALHEDRLRLNEQRARFLDETRMSLQRLQGISGAMEENGAPSTPVQSSSRPNSARRADSNKPRSLLARMAPTGRSRRVISDSSDEEALPSEVDSDAYISENSPKKRKIR</sequence>
<protein>
    <submittedName>
        <fullName evidence="3">Uncharacterized protein</fullName>
    </submittedName>
</protein>
<evidence type="ECO:0000256" key="1">
    <source>
        <dbReference type="SAM" id="Coils"/>
    </source>
</evidence>